<proteinExistence type="predicted"/>
<protein>
    <submittedName>
        <fullName evidence="1">Uncharacterized protein</fullName>
    </submittedName>
</protein>
<gene>
    <name evidence="1" type="ORF">SDC9_203699</name>
</gene>
<organism evidence="1">
    <name type="scientific">bioreactor metagenome</name>
    <dbReference type="NCBI Taxonomy" id="1076179"/>
    <lineage>
        <taxon>unclassified sequences</taxon>
        <taxon>metagenomes</taxon>
        <taxon>ecological metagenomes</taxon>
    </lineage>
</organism>
<evidence type="ECO:0000313" key="1">
    <source>
        <dbReference type="EMBL" id="MPN56014.1"/>
    </source>
</evidence>
<name>A0A645J6B5_9ZZZZ</name>
<comment type="caution">
    <text evidence="1">The sequence shown here is derived from an EMBL/GenBank/DDBJ whole genome shotgun (WGS) entry which is preliminary data.</text>
</comment>
<dbReference type="AlphaFoldDB" id="A0A645J6B5"/>
<dbReference type="EMBL" id="VSSQ01125887">
    <property type="protein sequence ID" value="MPN56014.1"/>
    <property type="molecule type" value="Genomic_DNA"/>
</dbReference>
<accession>A0A645J6B5</accession>
<sequence length="72" mass="8042">MTEALNADVHFFLQFVGEFDEFSHFISRNNNVALIQFAGRSFDGFQESTAGFPDGFLSFLGVGDEYVESACF</sequence>
<reference evidence="1" key="1">
    <citation type="submission" date="2019-08" db="EMBL/GenBank/DDBJ databases">
        <authorList>
            <person name="Kucharzyk K."/>
            <person name="Murdoch R.W."/>
            <person name="Higgins S."/>
            <person name="Loffler F."/>
        </authorList>
    </citation>
    <scope>NUCLEOTIDE SEQUENCE</scope>
</reference>